<dbReference type="InterPro" id="IPR020070">
    <property type="entry name" value="Ribosomal_bL9_N"/>
</dbReference>
<evidence type="ECO:0000256" key="3">
    <source>
        <dbReference type="ARBA" id="ARBA00023274"/>
    </source>
</evidence>
<dbReference type="Proteomes" id="UP000015103">
    <property type="component" value="Unassembled WGS sequence"/>
</dbReference>
<evidence type="ECO:0000313" key="7">
    <source>
        <dbReference type="EnsemblMetazoa" id="RPRC001674-PA"/>
    </source>
</evidence>
<dbReference type="InterPro" id="IPR000244">
    <property type="entry name" value="Ribosomal_bL9"/>
</dbReference>
<evidence type="ECO:0000256" key="2">
    <source>
        <dbReference type="ARBA" id="ARBA00022980"/>
    </source>
</evidence>
<name>T1HCB0_RHOPR</name>
<dbReference type="GO" id="GO:0003735">
    <property type="term" value="F:structural constituent of ribosome"/>
    <property type="evidence" value="ECO:0007669"/>
    <property type="project" value="InterPro"/>
</dbReference>
<proteinExistence type="inferred from homology"/>
<keyword evidence="3" id="KW-0687">Ribonucleoprotein</keyword>
<dbReference type="EnsemblMetazoa" id="RPRC001674-RA">
    <property type="protein sequence ID" value="RPRC001674-PA"/>
    <property type="gene ID" value="RPRC001674"/>
</dbReference>
<dbReference type="PANTHER" id="PTHR21368">
    <property type="entry name" value="50S RIBOSOMAL PROTEIN L9"/>
    <property type="match status" value="1"/>
</dbReference>
<dbReference type="GO" id="GO:1990904">
    <property type="term" value="C:ribonucleoprotein complex"/>
    <property type="evidence" value="ECO:0007669"/>
    <property type="project" value="UniProtKB-KW"/>
</dbReference>
<dbReference type="VEuPathDB" id="VectorBase:RPRC001674"/>
<dbReference type="FunCoup" id="T1HCB0">
    <property type="interactions" value="1427"/>
</dbReference>
<dbReference type="SUPFAM" id="SSF55658">
    <property type="entry name" value="L9 N-domain-like"/>
    <property type="match status" value="1"/>
</dbReference>
<dbReference type="InterPro" id="IPR036935">
    <property type="entry name" value="Ribosomal_bL9_N_sf"/>
</dbReference>
<evidence type="ECO:0000313" key="8">
    <source>
        <dbReference type="Proteomes" id="UP000015103"/>
    </source>
</evidence>
<protein>
    <recommendedName>
        <fullName evidence="4">Large ribosomal subunit protein bL9m</fullName>
    </recommendedName>
    <alternativeName>
        <fullName evidence="5">39S ribosomal protein L9, mitochondrial</fullName>
    </alternativeName>
</protein>
<keyword evidence="2" id="KW-0689">Ribosomal protein</keyword>
<dbReference type="OMA" id="IHAPENT"/>
<dbReference type="STRING" id="13249.T1HCB0"/>
<dbReference type="AlphaFoldDB" id="T1HCB0"/>
<evidence type="ECO:0000256" key="1">
    <source>
        <dbReference type="ARBA" id="ARBA00010605"/>
    </source>
</evidence>
<accession>T1HCB0</accession>
<dbReference type="GO" id="GO:0005840">
    <property type="term" value="C:ribosome"/>
    <property type="evidence" value="ECO:0007669"/>
    <property type="project" value="UniProtKB-KW"/>
</dbReference>
<dbReference type="GeneID" id="141449925"/>
<dbReference type="InParanoid" id="T1HCB0"/>
<feature type="domain" description="Ribosomal protein L9" evidence="6">
    <location>
        <begin position="7"/>
        <end position="40"/>
    </location>
</feature>
<dbReference type="RefSeq" id="XP_073975982.1">
    <property type="nucleotide sequence ID" value="XM_074119881.1"/>
</dbReference>
<dbReference type="GO" id="GO:0006412">
    <property type="term" value="P:translation"/>
    <property type="evidence" value="ECO:0007669"/>
    <property type="project" value="InterPro"/>
</dbReference>
<dbReference type="Gene3D" id="3.40.5.10">
    <property type="entry name" value="Ribosomal protein L9, N-terminal domain"/>
    <property type="match status" value="1"/>
</dbReference>
<dbReference type="InterPro" id="IPR009027">
    <property type="entry name" value="Ribosomal_bL9/RNase_H1_N"/>
</dbReference>
<dbReference type="eggNOG" id="KOG4607">
    <property type="taxonomic scope" value="Eukaryota"/>
</dbReference>
<dbReference type="Pfam" id="PF01281">
    <property type="entry name" value="Ribosomal_L9_N"/>
    <property type="match status" value="1"/>
</dbReference>
<dbReference type="EMBL" id="ACPB03000778">
    <property type="status" value="NOT_ANNOTATED_CDS"/>
    <property type="molecule type" value="Genomic_DNA"/>
</dbReference>
<evidence type="ECO:0000259" key="6">
    <source>
        <dbReference type="Pfam" id="PF01281"/>
    </source>
</evidence>
<dbReference type="HOGENOM" id="CLU_1410435_0_0_1"/>
<evidence type="ECO:0000256" key="5">
    <source>
        <dbReference type="ARBA" id="ARBA00035381"/>
    </source>
</evidence>
<keyword evidence="8" id="KW-1185">Reference proteome</keyword>
<organism evidence="7 8">
    <name type="scientific">Rhodnius prolixus</name>
    <name type="common">Triatomid bug</name>
    <dbReference type="NCBI Taxonomy" id="13249"/>
    <lineage>
        <taxon>Eukaryota</taxon>
        <taxon>Metazoa</taxon>
        <taxon>Ecdysozoa</taxon>
        <taxon>Arthropoda</taxon>
        <taxon>Hexapoda</taxon>
        <taxon>Insecta</taxon>
        <taxon>Pterygota</taxon>
        <taxon>Neoptera</taxon>
        <taxon>Paraneoptera</taxon>
        <taxon>Hemiptera</taxon>
        <taxon>Heteroptera</taxon>
        <taxon>Panheteroptera</taxon>
        <taxon>Cimicomorpha</taxon>
        <taxon>Reduviidae</taxon>
        <taxon>Triatominae</taxon>
        <taxon>Rhodnius</taxon>
    </lineage>
</organism>
<comment type="similarity">
    <text evidence="1">Belongs to the bacterial ribosomal protein bL9 family.</text>
</comment>
<sequence length="193" mass="22087">MLKVCIGQRGDVVTVKRNFAYNKLLVPGLGDYVTPEALEKSKLIREKAKEVESFSSLSALQTVRYLESQVLSVVMNKETEWTIEPWHIRVSFRKAGIHVPDACISLPAKPIYGPDAELESKEFCVTVTINNKEKAKVRCRIHHWSTNPADRLPHIDHYWLKESEPIFPEEADILKKLSHQSSLNKKKNELTHS</sequence>
<evidence type="ECO:0000256" key="4">
    <source>
        <dbReference type="ARBA" id="ARBA00035194"/>
    </source>
</evidence>
<reference evidence="7" key="1">
    <citation type="submission" date="2015-05" db="UniProtKB">
        <authorList>
            <consortium name="EnsemblMetazoa"/>
        </authorList>
    </citation>
    <scope>IDENTIFICATION</scope>
</reference>